<reference evidence="3" key="1">
    <citation type="submission" date="2016-06" db="EMBL/GenBank/DDBJ databases">
        <title>Parallel loss of symbiosis genes in relatives of nitrogen-fixing non-legume Parasponia.</title>
        <authorList>
            <person name="Van Velzen R."/>
            <person name="Holmer R."/>
            <person name="Bu F."/>
            <person name="Rutten L."/>
            <person name="Van Zeijl A."/>
            <person name="Liu W."/>
            <person name="Santuari L."/>
            <person name="Cao Q."/>
            <person name="Sharma T."/>
            <person name="Shen D."/>
            <person name="Roswanjaya Y."/>
            <person name="Wardhani T."/>
            <person name="Kalhor M.S."/>
            <person name="Jansen J."/>
            <person name="Van den Hoogen J."/>
            <person name="Gungor B."/>
            <person name="Hartog M."/>
            <person name="Hontelez J."/>
            <person name="Verver J."/>
            <person name="Yang W.-C."/>
            <person name="Schijlen E."/>
            <person name="Repin R."/>
            <person name="Schilthuizen M."/>
            <person name="Schranz E."/>
            <person name="Heidstra R."/>
            <person name="Miyata K."/>
            <person name="Fedorova E."/>
            <person name="Kohlen W."/>
            <person name="Bisseling T."/>
            <person name="Smit S."/>
            <person name="Geurts R."/>
        </authorList>
    </citation>
    <scope>NUCLEOTIDE SEQUENCE [LARGE SCALE GENOMIC DNA]</scope>
    <source>
        <strain evidence="3">cv. RG33-2</strain>
    </source>
</reference>
<evidence type="ECO:0000256" key="1">
    <source>
        <dbReference type="ARBA" id="ARBA00009431"/>
    </source>
</evidence>
<dbReference type="AlphaFoldDB" id="A0A2P5FSD1"/>
<dbReference type="SUPFAM" id="SSF53474">
    <property type="entry name" value="alpha/beta-Hydrolases"/>
    <property type="match status" value="1"/>
</dbReference>
<dbReference type="EMBL" id="JXTC01000011">
    <property type="protein sequence ID" value="POO00682.1"/>
    <property type="molecule type" value="Genomic_DNA"/>
</dbReference>
<comment type="similarity">
    <text evidence="1">Belongs to the peptidase S10 family.</text>
</comment>
<dbReference type="Proteomes" id="UP000237000">
    <property type="component" value="Unassembled WGS sequence"/>
</dbReference>
<organism evidence="2 3">
    <name type="scientific">Trema orientale</name>
    <name type="common">Charcoal tree</name>
    <name type="synonym">Celtis orientalis</name>
    <dbReference type="NCBI Taxonomy" id="63057"/>
    <lineage>
        <taxon>Eukaryota</taxon>
        <taxon>Viridiplantae</taxon>
        <taxon>Streptophyta</taxon>
        <taxon>Embryophyta</taxon>
        <taxon>Tracheophyta</taxon>
        <taxon>Spermatophyta</taxon>
        <taxon>Magnoliopsida</taxon>
        <taxon>eudicotyledons</taxon>
        <taxon>Gunneridae</taxon>
        <taxon>Pentapetalae</taxon>
        <taxon>rosids</taxon>
        <taxon>fabids</taxon>
        <taxon>Rosales</taxon>
        <taxon>Cannabaceae</taxon>
        <taxon>Trema</taxon>
    </lineage>
</organism>
<protein>
    <submittedName>
        <fullName evidence="2">Peptidase S10, serine carboxypeptidase</fullName>
    </submittedName>
</protein>
<name>A0A2P5FSD1_TREOI</name>
<dbReference type="InterPro" id="IPR001563">
    <property type="entry name" value="Peptidase_S10"/>
</dbReference>
<dbReference type="InParanoid" id="A0A2P5FSD1"/>
<evidence type="ECO:0000313" key="3">
    <source>
        <dbReference type="Proteomes" id="UP000237000"/>
    </source>
</evidence>
<dbReference type="GO" id="GO:0004185">
    <property type="term" value="F:serine-type carboxypeptidase activity"/>
    <property type="evidence" value="ECO:0007669"/>
    <property type="project" value="InterPro"/>
</dbReference>
<keyword evidence="2" id="KW-0121">Carboxypeptidase</keyword>
<comment type="caution">
    <text evidence="2">The sequence shown here is derived from an EMBL/GenBank/DDBJ whole genome shotgun (WGS) entry which is preliminary data.</text>
</comment>
<keyword evidence="2" id="KW-0378">Hydrolase</keyword>
<keyword evidence="2" id="KW-0645">Protease</keyword>
<sequence length="63" mass="6908">MQKEEIRDGQLATALKICSSGRKGRCSVFSYFAESEGNPRKDPLMLRFTGGPGCSVSVDLLLR</sequence>
<evidence type="ECO:0000313" key="2">
    <source>
        <dbReference type="EMBL" id="POO00682.1"/>
    </source>
</evidence>
<accession>A0A2P5FSD1</accession>
<dbReference type="Pfam" id="PF00450">
    <property type="entry name" value="Peptidase_S10"/>
    <property type="match status" value="1"/>
</dbReference>
<dbReference type="InterPro" id="IPR029058">
    <property type="entry name" value="AB_hydrolase_fold"/>
</dbReference>
<proteinExistence type="inferred from homology"/>
<dbReference type="Gene3D" id="3.40.50.1820">
    <property type="entry name" value="alpha/beta hydrolase"/>
    <property type="match status" value="1"/>
</dbReference>
<dbReference type="OrthoDB" id="443318at2759"/>
<dbReference type="GO" id="GO:0006508">
    <property type="term" value="P:proteolysis"/>
    <property type="evidence" value="ECO:0007669"/>
    <property type="project" value="InterPro"/>
</dbReference>
<gene>
    <name evidence="2" type="ORF">TorRG33x02_033130</name>
</gene>
<keyword evidence="3" id="KW-1185">Reference proteome</keyword>